<evidence type="ECO:0000313" key="5">
    <source>
        <dbReference type="EMBL" id="ABB38583.1"/>
    </source>
</evidence>
<feature type="chain" id="PRO_5004219670" evidence="2">
    <location>
        <begin position="23"/>
        <end position="388"/>
    </location>
</feature>
<sequence length="388" mass="43781">MKKMALPLLCATLLCACSPGEAVRMARVATSGDMAGAAALARDKGIRYAMNPAQLEADLKQLARRLQEFRDAVAGKWGKDETREAGPKEYVKYTQNYLSRASVDFDKGVVTVETVDDKSPEKSLHSAIVTTLLTPADPRAVDMYSAGEVRLGEEPFLYNEVVDYHGKPIRWAWRAERYASDLIRRARTMRQVTVDGKRVTVHSVSFAMVKDHLHIRARKFREPVRRFAREYGISPNLVYAVMKTESDFNPFAVSHAPAYGLMQVVPSTAGSDVYTMLNGRKGSPTPEQLFDPEINIRYGTAYLFILNNRYLSDIRHPVSREYCMIAAYNGGAGAVLRSFHENRRTAAEIINSLSPDEVYDRLQKRLPSMETRRYLWKVGQARKEFVAL</sequence>
<comment type="similarity">
    <text evidence="1">Belongs to the transglycosylase Slt family.</text>
</comment>
<dbReference type="PANTHER" id="PTHR37423:SF2">
    <property type="entry name" value="MEMBRANE-BOUND LYTIC MUREIN TRANSGLYCOSYLASE C"/>
    <property type="match status" value="1"/>
</dbReference>
<dbReference type="InterPro" id="IPR000189">
    <property type="entry name" value="Transglyc_AS"/>
</dbReference>
<organism evidence="5 6">
    <name type="scientific">Oleidesulfovibrio alaskensis (strain ATCC BAA-1058 / DSM 17464 / G20)</name>
    <name type="common">Desulfovibrio alaskensis</name>
    <dbReference type="NCBI Taxonomy" id="207559"/>
    <lineage>
        <taxon>Bacteria</taxon>
        <taxon>Pseudomonadati</taxon>
        <taxon>Thermodesulfobacteriota</taxon>
        <taxon>Desulfovibrionia</taxon>
        <taxon>Desulfovibrionales</taxon>
        <taxon>Desulfovibrionaceae</taxon>
        <taxon>Oleidesulfovibrio</taxon>
    </lineage>
</organism>
<dbReference type="Proteomes" id="UP000002710">
    <property type="component" value="Chromosome"/>
</dbReference>
<dbReference type="Gene3D" id="1.10.530.10">
    <property type="match status" value="1"/>
</dbReference>
<feature type="domain" description="Murein transglycosylase-C N-terminal" evidence="4">
    <location>
        <begin position="58"/>
        <end position="219"/>
    </location>
</feature>
<dbReference type="CAZy" id="GH23">
    <property type="family name" value="Glycoside Hydrolase Family 23"/>
</dbReference>
<dbReference type="GO" id="GO:0000270">
    <property type="term" value="P:peptidoglycan metabolic process"/>
    <property type="evidence" value="ECO:0007669"/>
    <property type="project" value="InterPro"/>
</dbReference>
<dbReference type="InterPro" id="IPR023346">
    <property type="entry name" value="Lysozyme-like_dom_sf"/>
</dbReference>
<dbReference type="PANTHER" id="PTHR37423">
    <property type="entry name" value="SOLUBLE LYTIC MUREIN TRANSGLYCOSYLASE-RELATED"/>
    <property type="match status" value="1"/>
</dbReference>
<feature type="signal peptide" evidence="2">
    <location>
        <begin position="1"/>
        <end position="22"/>
    </location>
</feature>
<name>Q310R3_OLEA2</name>
<protein>
    <submittedName>
        <fullName evidence="5">Lytic transglycosylase catalytic</fullName>
    </submittedName>
</protein>
<dbReference type="RefSeq" id="WP_011367713.1">
    <property type="nucleotide sequence ID" value="NC_007519.1"/>
</dbReference>
<accession>Q310R3</accession>
<dbReference type="KEGG" id="dde:Dde_1786"/>
<dbReference type="STRING" id="207559.Dde_1786"/>
<keyword evidence="6" id="KW-1185">Reference proteome</keyword>
<proteinExistence type="inferred from homology"/>
<dbReference type="Pfam" id="PF11873">
    <property type="entry name" value="Mltc_N"/>
    <property type="match status" value="1"/>
</dbReference>
<feature type="domain" description="Transglycosylase SLT" evidence="3">
    <location>
        <begin position="226"/>
        <end position="348"/>
    </location>
</feature>
<dbReference type="GO" id="GO:0008933">
    <property type="term" value="F:peptidoglycan lytic transglycosylase activity"/>
    <property type="evidence" value="ECO:0007669"/>
    <property type="project" value="InterPro"/>
</dbReference>
<dbReference type="HOGENOM" id="CLU_044583_0_0_7"/>
<dbReference type="InterPro" id="IPR024570">
    <property type="entry name" value="Murein_transglycosylaseC_N"/>
</dbReference>
<dbReference type="GO" id="GO:0016020">
    <property type="term" value="C:membrane"/>
    <property type="evidence" value="ECO:0007669"/>
    <property type="project" value="InterPro"/>
</dbReference>
<dbReference type="Pfam" id="PF01464">
    <property type="entry name" value="SLT"/>
    <property type="match status" value="1"/>
</dbReference>
<evidence type="ECO:0000259" key="3">
    <source>
        <dbReference type="Pfam" id="PF01464"/>
    </source>
</evidence>
<reference evidence="5 6" key="1">
    <citation type="journal article" date="2011" name="J. Bacteriol.">
        <title>Complete genome sequence and updated annotation of Desulfovibrio alaskensis G20.</title>
        <authorList>
            <person name="Hauser L.J."/>
            <person name="Land M.L."/>
            <person name="Brown S.D."/>
            <person name="Larimer F."/>
            <person name="Keller K.L."/>
            <person name="Rapp-Giles B.J."/>
            <person name="Price M.N."/>
            <person name="Lin M."/>
            <person name="Bruce D.C."/>
            <person name="Detter J.C."/>
            <person name="Tapia R."/>
            <person name="Han C.S."/>
            <person name="Goodwin L.A."/>
            <person name="Cheng J.F."/>
            <person name="Pitluck S."/>
            <person name="Copeland A."/>
            <person name="Lucas S."/>
            <person name="Nolan M."/>
            <person name="Lapidus A.L."/>
            <person name="Palumbo A.V."/>
            <person name="Wall J.D."/>
        </authorList>
    </citation>
    <scope>NUCLEOTIDE SEQUENCE [LARGE SCALE GENOMIC DNA]</scope>
    <source>
        <strain evidence="6">ATCC BAA 1058 / DSM 17464 / G20</strain>
    </source>
</reference>
<evidence type="ECO:0000256" key="1">
    <source>
        <dbReference type="ARBA" id="ARBA00007734"/>
    </source>
</evidence>
<dbReference type="PROSITE" id="PS00922">
    <property type="entry name" value="TRANSGLYCOSYLASE"/>
    <property type="match status" value="1"/>
</dbReference>
<dbReference type="SUPFAM" id="SSF53955">
    <property type="entry name" value="Lysozyme-like"/>
    <property type="match status" value="1"/>
</dbReference>
<gene>
    <name evidence="5" type="ordered locus">Dde_1786</name>
</gene>
<dbReference type="EMBL" id="CP000112">
    <property type="protein sequence ID" value="ABB38583.1"/>
    <property type="molecule type" value="Genomic_DNA"/>
</dbReference>
<dbReference type="AlphaFoldDB" id="Q310R3"/>
<dbReference type="PROSITE" id="PS51257">
    <property type="entry name" value="PROKAR_LIPOPROTEIN"/>
    <property type="match status" value="1"/>
</dbReference>
<evidence type="ECO:0000313" key="6">
    <source>
        <dbReference type="Proteomes" id="UP000002710"/>
    </source>
</evidence>
<dbReference type="CDD" id="cd16893">
    <property type="entry name" value="LT_MltC_MltE"/>
    <property type="match status" value="1"/>
</dbReference>
<evidence type="ECO:0000256" key="2">
    <source>
        <dbReference type="SAM" id="SignalP"/>
    </source>
</evidence>
<dbReference type="InterPro" id="IPR008258">
    <property type="entry name" value="Transglycosylase_SLT_dom_1"/>
</dbReference>
<evidence type="ECO:0000259" key="4">
    <source>
        <dbReference type="Pfam" id="PF11873"/>
    </source>
</evidence>
<dbReference type="eggNOG" id="COG0741">
    <property type="taxonomic scope" value="Bacteria"/>
</dbReference>
<keyword evidence="2" id="KW-0732">Signal</keyword>